<dbReference type="Gene3D" id="1.20.1050.60">
    <property type="entry name" value="alpha-1,2-mannosidase"/>
    <property type="match status" value="1"/>
</dbReference>
<dbReference type="EMBL" id="SHKW01000001">
    <property type="protein sequence ID" value="RZU41608.1"/>
    <property type="molecule type" value="Genomic_DNA"/>
</dbReference>
<accession>A0A4Q7YVD0</accession>
<dbReference type="GO" id="GO:0000224">
    <property type="term" value="F:peptide-N4-(N-acetyl-beta-glucosaminyl)asparagine amidase activity"/>
    <property type="evidence" value="ECO:0007669"/>
    <property type="project" value="TreeGrafter"/>
</dbReference>
<dbReference type="GO" id="GO:0030246">
    <property type="term" value="F:carbohydrate binding"/>
    <property type="evidence" value="ECO:0007669"/>
    <property type="project" value="InterPro"/>
</dbReference>
<evidence type="ECO:0000256" key="1">
    <source>
        <dbReference type="SAM" id="SignalP"/>
    </source>
</evidence>
<dbReference type="AlphaFoldDB" id="A0A4Q7YVD0"/>
<dbReference type="InterPro" id="IPR050883">
    <property type="entry name" value="PNGase"/>
</dbReference>
<dbReference type="InterPro" id="IPR014718">
    <property type="entry name" value="GH-type_carb-bd"/>
</dbReference>
<dbReference type="GO" id="GO:0006516">
    <property type="term" value="P:glycoprotein catabolic process"/>
    <property type="evidence" value="ECO:0007669"/>
    <property type="project" value="TreeGrafter"/>
</dbReference>
<feature type="domain" description="Glycosyl hydrolase family 92" evidence="2">
    <location>
        <begin position="275"/>
        <end position="738"/>
    </location>
</feature>
<evidence type="ECO:0000259" key="3">
    <source>
        <dbReference type="Pfam" id="PF17678"/>
    </source>
</evidence>
<dbReference type="Gene3D" id="2.70.98.10">
    <property type="match status" value="1"/>
</dbReference>
<dbReference type="InterPro" id="IPR041371">
    <property type="entry name" value="GH92_N"/>
</dbReference>
<keyword evidence="5" id="KW-1185">Reference proteome</keyword>
<feature type="signal peptide" evidence="1">
    <location>
        <begin position="1"/>
        <end position="32"/>
    </location>
</feature>
<organism evidence="4 5">
    <name type="scientific">Edaphobacter modestus</name>
    <dbReference type="NCBI Taxonomy" id="388466"/>
    <lineage>
        <taxon>Bacteria</taxon>
        <taxon>Pseudomonadati</taxon>
        <taxon>Acidobacteriota</taxon>
        <taxon>Terriglobia</taxon>
        <taxon>Terriglobales</taxon>
        <taxon>Acidobacteriaceae</taxon>
        <taxon>Edaphobacter</taxon>
    </lineage>
</organism>
<evidence type="ECO:0000259" key="2">
    <source>
        <dbReference type="Pfam" id="PF07971"/>
    </source>
</evidence>
<evidence type="ECO:0000313" key="5">
    <source>
        <dbReference type="Proteomes" id="UP000292958"/>
    </source>
</evidence>
<dbReference type="Pfam" id="PF07971">
    <property type="entry name" value="Glyco_hydro_92"/>
    <property type="match status" value="1"/>
</dbReference>
<dbReference type="InterPro" id="IPR012939">
    <property type="entry name" value="Glyco_hydro_92"/>
</dbReference>
<gene>
    <name evidence="4" type="ORF">BDD14_3133</name>
</gene>
<dbReference type="GO" id="GO:0005975">
    <property type="term" value="P:carbohydrate metabolic process"/>
    <property type="evidence" value="ECO:0007669"/>
    <property type="project" value="InterPro"/>
</dbReference>
<dbReference type="NCBIfam" id="TIGR01180">
    <property type="entry name" value="aman2_put"/>
    <property type="match status" value="1"/>
</dbReference>
<dbReference type="Gene3D" id="3.30.2080.10">
    <property type="entry name" value="GH92 mannosidase domain"/>
    <property type="match status" value="1"/>
</dbReference>
<feature type="chain" id="PRO_5020714211" evidence="1">
    <location>
        <begin position="33"/>
        <end position="755"/>
    </location>
</feature>
<dbReference type="PANTHER" id="PTHR12143">
    <property type="entry name" value="PEPTIDE N-GLYCANASE PNGASE -RELATED"/>
    <property type="match status" value="1"/>
</dbReference>
<dbReference type="InterPro" id="IPR005887">
    <property type="entry name" value="GH92_a_mannosidase_put"/>
</dbReference>
<dbReference type="OrthoDB" id="9804511at2"/>
<dbReference type="GO" id="GO:0005829">
    <property type="term" value="C:cytosol"/>
    <property type="evidence" value="ECO:0007669"/>
    <property type="project" value="TreeGrafter"/>
</dbReference>
<dbReference type="InterPro" id="IPR008928">
    <property type="entry name" value="6-hairpin_glycosidase_sf"/>
</dbReference>
<sequence>MKNRSLSRKKTGAQTRRRLGFALTLTLTLAVAARAETHDAVEWVNPYIGTGSGSIGYGGTMPFVTPPFGMTNWTAQTRQNRLSVVSYKYEDTVLQGFMSTHQPAIWMGDYGYLTLVPQVGALATTPEARQMRFNHADEIARPDYYSVWMTAKDGSRLRAEITATERCAYMRFTFPKNASGRVLVEASRPGVAGEAKFDAAKHEITGYNPDRTDRNLGPFALPNFKGYFVVEFRQSWKNAKTYGADGAGSHGAYAEFGAGEMVEARIGTSFLSVEQARENLRKEIPAWDFDGVQKKLRVTWNDKLGRISVEGATDDQKKIVYTGIYHALLYPRVFSEYGRYYSAFDDKVHEGESYTAYSIWDTFRAENSLITLLAPERVPGMITALLQNYKEGGWMPKWPNPSYTNIMIGTHADSLVAEALVKGFTGFDRKTAWDAVYKDAMTPPEGDTTRRWLDREPHTPYEARGGLTYYKQLGYIPTDKTDEAASRTIEDSYDDWCVAQVAKALGRQKDYEFFLKRSLNYKHLFNPAVGLMNGKTSTGAWAPLGGGRDNPTNRSVSGWTEGDAWVYTWGGLHDIPGLVAMMGGADKYNAKLDQHFAGRHNVHSNEPSHHYGYLYDYSGQPWKTQAKVREIANAEYANQPSGIDGDDDCGQMSAWYLFTAMGFYPVNPASGEYMIGSPMFGKVSLRLGNGKTFTVLAKNNSATNLYIQSATLNGKALNEPVVRYSDILQGSTLEFVMGAKPSKWASEWRGKAIKD</sequence>
<dbReference type="Pfam" id="PF17678">
    <property type="entry name" value="Glyco_hydro_92N"/>
    <property type="match status" value="1"/>
</dbReference>
<dbReference type="SUPFAM" id="SSF48208">
    <property type="entry name" value="Six-hairpin glycosidases"/>
    <property type="match status" value="1"/>
</dbReference>
<dbReference type="Gene3D" id="1.20.1610.10">
    <property type="entry name" value="alpha-1,2-mannosidases domains"/>
    <property type="match status" value="1"/>
</dbReference>
<protein>
    <submittedName>
        <fullName evidence="4">Putative alpha-1,2-mannosidase</fullName>
    </submittedName>
</protein>
<dbReference type="PANTHER" id="PTHR12143:SF43">
    <property type="entry name" value="PUTATIVE-RELATED"/>
    <property type="match status" value="1"/>
</dbReference>
<reference evidence="4 5" key="1">
    <citation type="submission" date="2019-02" db="EMBL/GenBank/DDBJ databases">
        <title>Genomic Encyclopedia of Archaeal and Bacterial Type Strains, Phase II (KMG-II): from individual species to whole genera.</title>
        <authorList>
            <person name="Goeker M."/>
        </authorList>
    </citation>
    <scope>NUCLEOTIDE SEQUENCE [LARGE SCALE GENOMIC DNA]</scope>
    <source>
        <strain evidence="4 5">DSM 18101</strain>
    </source>
</reference>
<proteinExistence type="predicted"/>
<dbReference type="FunFam" id="1.20.1050.60:FF:000001">
    <property type="entry name" value="Putative alpha-1,2-mannosidase"/>
    <property type="match status" value="1"/>
</dbReference>
<comment type="caution">
    <text evidence="4">The sequence shown here is derived from an EMBL/GenBank/DDBJ whole genome shotgun (WGS) entry which is preliminary data.</text>
</comment>
<feature type="domain" description="Glycosyl hydrolase family 92 N-terminal" evidence="3">
    <location>
        <begin position="43"/>
        <end position="269"/>
    </location>
</feature>
<dbReference type="FunFam" id="3.30.2080.10:FF:000001">
    <property type="entry name" value="Alpha-1,2-mannosidase subfamily"/>
    <property type="match status" value="1"/>
</dbReference>
<dbReference type="Proteomes" id="UP000292958">
    <property type="component" value="Unassembled WGS sequence"/>
</dbReference>
<name>A0A4Q7YVD0_9BACT</name>
<keyword evidence="1" id="KW-0732">Signal</keyword>
<evidence type="ECO:0000313" key="4">
    <source>
        <dbReference type="EMBL" id="RZU41608.1"/>
    </source>
</evidence>